<dbReference type="CDD" id="cd03022">
    <property type="entry name" value="DsbA_HCCA_Iso"/>
    <property type="match status" value="1"/>
</dbReference>
<dbReference type="GO" id="GO:1901170">
    <property type="term" value="P:naphthalene catabolic process"/>
    <property type="evidence" value="ECO:0007669"/>
    <property type="project" value="InterPro"/>
</dbReference>
<dbReference type="GO" id="GO:0004364">
    <property type="term" value="F:glutathione transferase activity"/>
    <property type="evidence" value="ECO:0007669"/>
    <property type="project" value="TreeGrafter"/>
</dbReference>
<gene>
    <name evidence="4" type="ORF">SU32_01575</name>
</gene>
<dbReference type="InterPro" id="IPR036249">
    <property type="entry name" value="Thioredoxin-like_sf"/>
</dbReference>
<organism evidence="4 5">
    <name type="scientific">Ahrensia marina</name>
    <dbReference type="NCBI Taxonomy" id="1514904"/>
    <lineage>
        <taxon>Bacteria</taxon>
        <taxon>Pseudomonadati</taxon>
        <taxon>Pseudomonadota</taxon>
        <taxon>Alphaproteobacteria</taxon>
        <taxon>Hyphomicrobiales</taxon>
        <taxon>Ahrensiaceae</taxon>
        <taxon>Ahrensia</taxon>
    </lineage>
</organism>
<dbReference type="GO" id="GO:0004602">
    <property type="term" value="F:glutathione peroxidase activity"/>
    <property type="evidence" value="ECO:0007669"/>
    <property type="project" value="TreeGrafter"/>
</dbReference>
<dbReference type="EC" id="5.99.1.4" evidence="1"/>
<dbReference type="Proteomes" id="UP000038011">
    <property type="component" value="Unassembled WGS sequence"/>
</dbReference>
<evidence type="ECO:0000256" key="1">
    <source>
        <dbReference type="PIRNR" id="PIRNR006386"/>
    </source>
</evidence>
<keyword evidence="1" id="KW-0413">Isomerase</keyword>
<sequence length="204" mass="22160">MTSIDYYFYSVSPFTYLGHQAIVDVAEKHGAKLNVKPVNLMALWAESGAVPPGQSPPVRQRYRLVELQRVADFRGLPINKKPAHFPVDATLADCTIAAIVAADANPLAYMNDLFAATWVHEKDASDEATIASLLEQNGFDSEVILASAKSETIAAIREQNSKDAIAADAVGVPAYVVEGEVFWGQDRIEMLDHMLTSGRAPFAP</sequence>
<dbReference type="GO" id="GO:0006749">
    <property type="term" value="P:glutathione metabolic process"/>
    <property type="evidence" value="ECO:0007669"/>
    <property type="project" value="TreeGrafter"/>
</dbReference>
<keyword evidence="5" id="KW-1185">Reference proteome</keyword>
<dbReference type="GO" id="GO:0018845">
    <property type="term" value="F:2-hydroxychromene-2-carboxylate isomerase activity"/>
    <property type="evidence" value="ECO:0007669"/>
    <property type="project" value="UniProtKB-UniRule"/>
</dbReference>
<dbReference type="RefSeq" id="WP_053997579.1">
    <property type="nucleotide sequence ID" value="NZ_JXMU01000002.1"/>
</dbReference>
<evidence type="ECO:0000313" key="4">
    <source>
        <dbReference type="EMBL" id="KPB02474.1"/>
    </source>
</evidence>
<dbReference type="AlphaFoldDB" id="A0A0N0VMB0"/>
<dbReference type="SUPFAM" id="SSF52833">
    <property type="entry name" value="Thioredoxin-like"/>
    <property type="match status" value="1"/>
</dbReference>
<feature type="domain" description="DSBA-like thioredoxin" evidence="3">
    <location>
        <begin position="4"/>
        <end position="195"/>
    </location>
</feature>
<comment type="similarity">
    <text evidence="1">Belongs to the GST superfamily. NadH family.</text>
</comment>
<dbReference type="InterPro" id="IPR001853">
    <property type="entry name" value="DSBA-like_thioredoxin_dom"/>
</dbReference>
<reference evidence="4 5" key="1">
    <citation type="submission" date="2015-01" db="EMBL/GenBank/DDBJ databases">
        <title>Ahrensia donghaiensis sp. nov., a novel dimethylsulphoniopropionate-cleavage bacterium isolated from seawater and emended descriptions of the genus Ahrensia and Ahrensia kielensis.</title>
        <authorList>
            <person name="Liu J."/>
        </authorList>
    </citation>
    <scope>NUCLEOTIDE SEQUENCE [LARGE SCALE GENOMIC DNA]</scope>
    <source>
        <strain evidence="4 5">LZD062</strain>
    </source>
</reference>
<dbReference type="PATRIC" id="fig|1514904.3.peg.1512"/>
<name>A0A0N0VMB0_9HYPH</name>
<evidence type="ECO:0000256" key="2">
    <source>
        <dbReference type="PIRSR" id="PIRSR006386-1"/>
    </source>
</evidence>
<dbReference type="STRING" id="1514904.SU32_01575"/>
<dbReference type="InterPro" id="IPR044087">
    <property type="entry name" value="NahD-like"/>
</dbReference>
<feature type="active site" description="Nucleophile" evidence="2">
    <location>
        <position position="12"/>
    </location>
</feature>
<dbReference type="EMBL" id="JXMU01000002">
    <property type="protein sequence ID" value="KPB02474.1"/>
    <property type="molecule type" value="Genomic_DNA"/>
</dbReference>
<dbReference type="Gene3D" id="3.40.30.10">
    <property type="entry name" value="Glutaredoxin"/>
    <property type="match status" value="1"/>
</dbReference>
<dbReference type="PIRSF" id="PIRSF006386">
    <property type="entry name" value="HCCAis_GSTk"/>
    <property type="match status" value="1"/>
</dbReference>
<dbReference type="PANTHER" id="PTHR42943:SF13">
    <property type="entry name" value="GLUTATHIONE S-TRANSFERASE KAPPA-RELATED"/>
    <property type="match status" value="1"/>
</dbReference>
<evidence type="ECO:0000313" key="5">
    <source>
        <dbReference type="Proteomes" id="UP000038011"/>
    </source>
</evidence>
<protein>
    <recommendedName>
        <fullName evidence="1">2-hydroxychromene-2-carboxylate isomerase</fullName>
        <ecNumber evidence="1">5.99.1.4</ecNumber>
    </recommendedName>
</protein>
<proteinExistence type="inferred from homology"/>
<dbReference type="Pfam" id="PF01323">
    <property type="entry name" value="DSBA"/>
    <property type="match status" value="1"/>
</dbReference>
<evidence type="ECO:0000259" key="3">
    <source>
        <dbReference type="Pfam" id="PF01323"/>
    </source>
</evidence>
<dbReference type="OrthoDB" id="5244108at2"/>
<dbReference type="InterPro" id="IPR051924">
    <property type="entry name" value="GST_Kappa/NadH"/>
</dbReference>
<dbReference type="InterPro" id="IPR014440">
    <property type="entry name" value="HCCAis_GSTk"/>
</dbReference>
<comment type="catalytic activity">
    <reaction evidence="1">
        <text>2-hydroxychromene-2-carboxylate = (3E)-4-(2-hydroxyphenyl)-2-oxobut-3-enoate</text>
        <dbReference type="Rhea" id="RHEA:27401"/>
        <dbReference type="ChEBI" id="CHEBI:59350"/>
        <dbReference type="ChEBI" id="CHEBI:59353"/>
        <dbReference type="EC" id="5.99.1.4"/>
    </reaction>
</comment>
<comment type="caution">
    <text evidence="4">The sequence shown here is derived from an EMBL/GenBank/DDBJ whole genome shotgun (WGS) entry which is preliminary data.</text>
</comment>
<accession>A0A0N0VMB0</accession>
<dbReference type="PANTHER" id="PTHR42943">
    <property type="entry name" value="GLUTATHIONE S-TRANSFERASE KAPPA"/>
    <property type="match status" value="1"/>
</dbReference>